<gene>
    <name evidence="2" type="ORF">MJ1_0320</name>
</gene>
<keyword evidence="1" id="KW-1133">Transmembrane helix</keyword>
<dbReference type="EMBL" id="AP019769">
    <property type="protein sequence ID" value="BBL45485.1"/>
    <property type="molecule type" value="Genomic_DNA"/>
</dbReference>
<feature type="transmembrane region" description="Helical" evidence="1">
    <location>
        <begin position="115"/>
        <end position="133"/>
    </location>
</feature>
<feature type="transmembrane region" description="Helical" evidence="1">
    <location>
        <begin position="17"/>
        <end position="38"/>
    </location>
</feature>
<feature type="transmembrane region" description="Helical" evidence="1">
    <location>
        <begin position="82"/>
        <end position="103"/>
    </location>
</feature>
<keyword evidence="3" id="KW-1185">Reference proteome</keyword>
<evidence type="ECO:0000313" key="3">
    <source>
        <dbReference type="Proteomes" id="UP001055553"/>
    </source>
</evidence>
<dbReference type="AlphaFoldDB" id="A0A915SY23"/>
<dbReference type="RefSeq" id="WP_258393515.1">
    <property type="nucleotide sequence ID" value="NZ_AP019769.1"/>
</dbReference>
<accession>A0A915SY23</accession>
<keyword evidence="1" id="KW-0812">Transmembrane</keyword>
<dbReference type="Proteomes" id="UP001055553">
    <property type="component" value="Chromosome"/>
</dbReference>
<evidence type="ECO:0000313" key="2">
    <source>
        <dbReference type="EMBL" id="BBL45485.1"/>
    </source>
</evidence>
<keyword evidence="1" id="KW-0472">Membrane</keyword>
<sequence length="234" mass="28297">MDITIILLNIVDSWLNILILTITNLQIIWITYPTYITWISMEYFVEKEGIHYSHALANSIIFSWVSIDWLRELYETSNIYDLPKLFIALGFLSLSIFILISAAKRKKIAKLLGKTGVFAYFQIFLTPFMYNLSSFNINNIISIIAFFPIIYLIVYLIDKYLPSFIDEEIEQDDNNYDINNNYQDYNQYNYSNNYGQNYNYQNYNRYYNNAYNNQYGNYNYYNNYQYYYRNKNRR</sequence>
<dbReference type="KEGG" id="naer:MJ1_0320"/>
<name>A0A915SY23_9ARCH</name>
<feature type="transmembrane region" description="Helical" evidence="1">
    <location>
        <begin position="139"/>
        <end position="157"/>
    </location>
</feature>
<organism evidence="2 3">
    <name type="scientific">Nanobdella aerobiophila</name>
    <dbReference type="NCBI Taxonomy" id="2586965"/>
    <lineage>
        <taxon>Archaea</taxon>
        <taxon>Nanobdellota</taxon>
        <taxon>Nanobdellia</taxon>
        <taxon>Nanobdellales</taxon>
        <taxon>Nanobdellaceae</taxon>
        <taxon>Nanobdella</taxon>
    </lineage>
</organism>
<proteinExistence type="predicted"/>
<reference evidence="3" key="1">
    <citation type="journal article" date="2022" name="Int. J. Syst. Evol. Microbiol.">
        <title>Nanobdella aerobiophila gen. nov., sp. nov., a thermoacidophilic, obligate ectosymbiotic archaeon, and proposal of Nanobdellaceae fam. nov., Nanobdellales ord. nov. and Nanobdellia class. nov.</title>
        <authorList>
            <person name="Kato S."/>
            <person name="Ogasawara A."/>
            <person name="Itoh T."/>
            <person name="Sakai H.D."/>
            <person name="Shimizu M."/>
            <person name="Yuki M."/>
            <person name="Kaneko M."/>
            <person name="Takashina T."/>
            <person name="Ohkuma M."/>
        </authorList>
    </citation>
    <scope>NUCLEOTIDE SEQUENCE [LARGE SCALE GENOMIC DNA]</scope>
    <source>
        <strain evidence="3">MJ1</strain>
    </source>
</reference>
<dbReference type="GeneID" id="74568271"/>
<evidence type="ECO:0000256" key="1">
    <source>
        <dbReference type="SAM" id="Phobius"/>
    </source>
</evidence>
<protein>
    <submittedName>
        <fullName evidence="2">Uncharacterized protein</fullName>
    </submittedName>
</protein>